<gene>
    <name evidence="1" type="ORF">GM658_10785</name>
</gene>
<name>A0A6L6QF16_9BURK</name>
<dbReference type="RefSeq" id="WP_155454058.1">
    <property type="nucleotide sequence ID" value="NZ_WNKX01000007.1"/>
</dbReference>
<evidence type="ECO:0000313" key="1">
    <source>
        <dbReference type="EMBL" id="MTW11088.1"/>
    </source>
</evidence>
<proteinExistence type="predicted"/>
<keyword evidence="2" id="KW-1185">Reference proteome</keyword>
<dbReference type="EMBL" id="WNKX01000007">
    <property type="protein sequence ID" value="MTW11088.1"/>
    <property type="molecule type" value="Genomic_DNA"/>
</dbReference>
<comment type="caution">
    <text evidence="1">The sequence shown here is derived from an EMBL/GenBank/DDBJ whole genome shotgun (WGS) entry which is preliminary data.</text>
</comment>
<organism evidence="1 2">
    <name type="scientific">Massilia eburnea</name>
    <dbReference type="NCBI Taxonomy" id="1776165"/>
    <lineage>
        <taxon>Bacteria</taxon>
        <taxon>Pseudomonadati</taxon>
        <taxon>Pseudomonadota</taxon>
        <taxon>Betaproteobacteria</taxon>
        <taxon>Burkholderiales</taxon>
        <taxon>Oxalobacteraceae</taxon>
        <taxon>Telluria group</taxon>
        <taxon>Massilia</taxon>
    </lineage>
</organism>
<protein>
    <submittedName>
        <fullName evidence="1">Uncharacterized protein</fullName>
    </submittedName>
</protein>
<dbReference type="AlphaFoldDB" id="A0A6L6QF16"/>
<evidence type="ECO:0000313" key="2">
    <source>
        <dbReference type="Proteomes" id="UP000472320"/>
    </source>
</evidence>
<reference evidence="1 2" key="1">
    <citation type="submission" date="2019-11" db="EMBL/GenBank/DDBJ databases">
        <title>Type strains purchased from KCTC, JCM and DSMZ.</title>
        <authorList>
            <person name="Lu H."/>
        </authorList>
    </citation>
    <scope>NUCLEOTIDE SEQUENCE [LARGE SCALE GENOMIC DNA]</scope>
    <source>
        <strain evidence="1 2">JCM 31587</strain>
    </source>
</reference>
<dbReference type="Proteomes" id="UP000472320">
    <property type="component" value="Unassembled WGS sequence"/>
</dbReference>
<accession>A0A6L6QF16</accession>
<sequence>MMVTDLPFPIVIVAPDGWAELIENGNDANSWNSIAIRKYSGIGFIVADASGSVWDLVSLTPIRKPTLFDRFRLQPRPIVTDVLLKGTIGHPLAIFCERLRDALSADSDCMTHIWTPPRLQTFRS</sequence>